<gene>
    <name evidence="2" type="ORF">SMACR_03755</name>
</gene>
<feature type="compositionally biased region" description="Basic residues" evidence="1">
    <location>
        <begin position="394"/>
        <end position="409"/>
    </location>
</feature>
<protein>
    <submittedName>
        <fullName evidence="2">Uncharacterized protein</fullName>
    </submittedName>
</protein>
<feature type="region of interest" description="Disordered" evidence="1">
    <location>
        <begin position="200"/>
        <end position="321"/>
    </location>
</feature>
<dbReference type="EMBL" id="NMPR01000135">
    <property type="protein sequence ID" value="KAA8629458.1"/>
    <property type="molecule type" value="Genomic_DNA"/>
</dbReference>
<feature type="compositionally biased region" description="Low complexity" evidence="1">
    <location>
        <begin position="100"/>
        <end position="115"/>
    </location>
</feature>
<feature type="compositionally biased region" description="Low complexity" evidence="1">
    <location>
        <begin position="204"/>
        <end position="225"/>
    </location>
</feature>
<feature type="compositionally biased region" description="Gly residues" evidence="1">
    <location>
        <begin position="266"/>
        <end position="283"/>
    </location>
</feature>
<feature type="compositionally biased region" description="Polar residues" evidence="1">
    <location>
        <begin position="250"/>
        <end position="264"/>
    </location>
</feature>
<dbReference type="VEuPathDB" id="FungiDB:SMAC_03755"/>
<dbReference type="Proteomes" id="UP000433876">
    <property type="component" value="Unassembled WGS sequence"/>
</dbReference>
<proteinExistence type="predicted"/>
<feature type="compositionally biased region" description="Low complexity" evidence="1">
    <location>
        <begin position="155"/>
        <end position="173"/>
    </location>
</feature>
<comment type="caution">
    <text evidence="2">The sequence shown here is derived from an EMBL/GenBank/DDBJ whole genome shotgun (WGS) entry which is preliminary data.</text>
</comment>
<reference evidence="2 3" key="1">
    <citation type="submission" date="2017-07" db="EMBL/GenBank/DDBJ databases">
        <title>Genome sequence of the Sordaria macrospora wild type strain R19027.</title>
        <authorList>
            <person name="Nowrousian M."/>
            <person name="Teichert I."/>
            <person name="Kueck U."/>
        </authorList>
    </citation>
    <scope>NUCLEOTIDE SEQUENCE [LARGE SCALE GENOMIC DNA]</scope>
    <source>
        <strain evidence="2 3">R19027</strain>
        <tissue evidence="2">Mycelium</tissue>
    </source>
</reference>
<evidence type="ECO:0000256" key="1">
    <source>
        <dbReference type="SAM" id="MobiDB-lite"/>
    </source>
</evidence>
<feature type="region of interest" description="Disordered" evidence="1">
    <location>
        <begin position="364"/>
        <end position="409"/>
    </location>
</feature>
<dbReference type="AlphaFoldDB" id="A0A8S8ZJP4"/>
<evidence type="ECO:0000313" key="3">
    <source>
        <dbReference type="Proteomes" id="UP000433876"/>
    </source>
</evidence>
<accession>A0A8S8ZJP4</accession>
<dbReference type="OMA" id="GNMNMIK"/>
<sequence length="409" mass="42271">MQVCSNFKRFRASLQELLGIKRRKQVKGHDISAPYNFKKETTVLPGITEAELEAYRDKAAASHLDPLRQHSSSASSRSRRGVDRNRNTNKSKSHSQLRGSSSLANLALSTPSSSTTPPPSTSNKRQLGTSKSCLSLNNLPSHSHGQGLQPPRKFSVPNSASSPTVSVSSHHLLGIGGGEMGTGLRPPSPCLSLPIRIGTINGATSGTGSPTTTTTTTTTTTPTSPLGLGFESGSGIGTGRGSKVGGEAQSVRTQNNKEASLINRSGSGGGSFRSSGGGSGGSGSTTPKSSSSPVLQMHQQSQHPAKLQLNTSPSPTTTTSTATETFISAPASATTSEVSAMSAVSAVSPTADLDLFVLGRSQIPISPISPVSPVSPLSLDDDDDDVSQGPKRGASVRRVQRKKAGTMEF</sequence>
<name>A0A8S8ZJP4_SORMA</name>
<feature type="compositionally biased region" description="Polar residues" evidence="1">
    <location>
        <begin position="293"/>
        <end position="303"/>
    </location>
</feature>
<organism evidence="2 3">
    <name type="scientific">Sordaria macrospora</name>
    <dbReference type="NCBI Taxonomy" id="5147"/>
    <lineage>
        <taxon>Eukaryota</taxon>
        <taxon>Fungi</taxon>
        <taxon>Dikarya</taxon>
        <taxon>Ascomycota</taxon>
        <taxon>Pezizomycotina</taxon>
        <taxon>Sordariomycetes</taxon>
        <taxon>Sordariomycetidae</taxon>
        <taxon>Sordariales</taxon>
        <taxon>Sordariaceae</taxon>
        <taxon>Sordaria</taxon>
    </lineage>
</organism>
<feature type="compositionally biased region" description="Low complexity" evidence="1">
    <location>
        <begin position="364"/>
        <end position="378"/>
    </location>
</feature>
<evidence type="ECO:0000313" key="2">
    <source>
        <dbReference type="EMBL" id="KAA8629458.1"/>
    </source>
</evidence>
<feature type="region of interest" description="Disordered" evidence="1">
    <location>
        <begin position="61"/>
        <end position="173"/>
    </location>
</feature>
<feature type="compositionally biased region" description="Polar residues" evidence="1">
    <location>
        <begin position="124"/>
        <end position="146"/>
    </location>
</feature>
<feature type="compositionally biased region" description="Gly residues" evidence="1">
    <location>
        <begin position="230"/>
        <end position="244"/>
    </location>
</feature>
<feature type="compositionally biased region" description="Low complexity" evidence="1">
    <location>
        <begin position="311"/>
        <end position="321"/>
    </location>
</feature>